<reference evidence="1 2" key="1">
    <citation type="submission" date="2022-10" db="EMBL/GenBank/DDBJ databases">
        <title>The complete genomes of actinobacterial strains from the NBC collection.</title>
        <authorList>
            <person name="Joergensen T.S."/>
            <person name="Alvarez Arevalo M."/>
            <person name="Sterndorff E.B."/>
            <person name="Faurdal D."/>
            <person name="Vuksanovic O."/>
            <person name="Mourched A.-S."/>
            <person name="Charusanti P."/>
            <person name="Shaw S."/>
            <person name="Blin K."/>
            <person name="Weber T."/>
        </authorList>
    </citation>
    <scope>NUCLEOTIDE SEQUENCE [LARGE SCALE GENOMIC DNA]</scope>
    <source>
        <strain evidence="1 2">NBC_01247</strain>
    </source>
</reference>
<protein>
    <submittedName>
        <fullName evidence="1">Uncharacterized protein</fullName>
    </submittedName>
</protein>
<dbReference type="RefSeq" id="WP_329493078.1">
    <property type="nucleotide sequence ID" value="NZ_CP108460.1"/>
</dbReference>
<dbReference type="Proteomes" id="UP001432014">
    <property type="component" value="Chromosome"/>
</dbReference>
<name>A0ABZ1WIU7_9ACTN</name>
<evidence type="ECO:0000313" key="2">
    <source>
        <dbReference type="Proteomes" id="UP001432014"/>
    </source>
</evidence>
<sequence>MTPRLPAGELLRRLTLPDSAFAAAADPALPQAVMHRLVDLAQGR</sequence>
<accession>A0ABZ1WIU7</accession>
<evidence type="ECO:0000313" key="1">
    <source>
        <dbReference type="EMBL" id="WUS60817.1"/>
    </source>
</evidence>
<dbReference type="EMBL" id="CP108482">
    <property type="protein sequence ID" value="WUS60817.1"/>
    <property type="molecule type" value="Genomic_DNA"/>
</dbReference>
<proteinExistence type="predicted"/>
<gene>
    <name evidence="1" type="ORF">OG469_38230</name>
</gene>
<organism evidence="1 2">
    <name type="scientific">Kitasatospora herbaricolor</name>
    <dbReference type="NCBI Taxonomy" id="68217"/>
    <lineage>
        <taxon>Bacteria</taxon>
        <taxon>Bacillati</taxon>
        <taxon>Actinomycetota</taxon>
        <taxon>Actinomycetes</taxon>
        <taxon>Kitasatosporales</taxon>
        <taxon>Streptomycetaceae</taxon>
        <taxon>Kitasatospora</taxon>
    </lineage>
</organism>
<keyword evidence="2" id="KW-1185">Reference proteome</keyword>